<dbReference type="AlphaFoldDB" id="A0A0N0P4S8"/>
<evidence type="ECO:0008006" key="5">
    <source>
        <dbReference type="Google" id="ProtNLM"/>
    </source>
</evidence>
<evidence type="ECO:0000256" key="1">
    <source>
        <dbReference type="SAM" id="MobiDB-lite"/>
    </source>
</evidence>
<dbReference type="EMBL" id="LJSK01000174">
    <property type="protein sequence ID" value="KPI85646.1"/>
    <property type="molecule type" value="Genomic_DNA"/>
</dbReference>
<accession>A0A0N0P4S8</accession>
<feature type="transmembrane region" description="Helical" evidence="2">
    <location>
        <begin position="212"/>
        <end position="232"/>
    </location>
</feature>
<keyword evidence="2" id="KW-0472">Membrane</keyword>
<gene>
    <name evidence="3" type="ORF">ABL78_5296</name>
</gene>
<keyword evidence="4" id="KW-1185">Reference proteome</keyword>
<dbReference type="OMA" id="TIMRMGS"/>
<evidence type="ECO:0000256" key="2">
    <source>
        <dbReference type="SAM" id="Phobius"/>
    </source>
</evidence>
<evidence type="ECO:0000313" key="3">
    <source>
        <dbReference type="EMBL" id="KPI85646.1"/>
    </source>
</evidence>
<feature type="region of interest" description="Disordered" evidence="1">
    <location>
        <begin position="382"/>
        <end position="423"/>
    </location>
</feature>
<sequence length="423" mass="48365">MRRGGLASAKAAQTAATFSRPSLSPFTFTAASCVFPMQTPLRHKSFAETIHNMTIMRMSNAHKPQSYTSKDVGGGPQKGAGHDPVFADYVLKKVTGPLKRKLGNQPEDYLNVDEAIKWMDAKHAAKVLGIKEDDLPKLNRDVLEEKWRKTYKERTNAQQEEVLIAAEVLLEYLDSSVFMKKSRQYYRKFIDNARTEVEQELTNERRRRNQSLMWLFGVAITGACCIVLFVAFSRRYVTRKDVHNIGIKTSEYFLMTFLQPKNTEPKPDYNTRYFNTPTSMEMDQKRGRLDNQFMSEEEARRAEEASAYTEREEAEILKLFNDERERSGREKQNALARDSRVAVYLPEEAEHGEHRAVSRSNTPTEFEKMTLRDFSNMLASNFGGGSRFQRLTEETSARSDKMLSARERMAATAPPPSDSRGAS</sequence>
<organism evidence="3 4">
    <name type="scientific">Leptomonas seymouri</name>
    <dbReference type="NCBI Taxonomy" id="5684"/>
    <lineage>
        <taxon>Eukaryota</taxon>
        <taxon>Discoba</taxon>
        <taxon>Euglenozoa</taxon>
        <taxon>Kinetoplastea</taxon>
        <taxon>Metakinetoplastina</taxon>
        <taxon>Trypanosomatida</taxon>
        <taxon>Trypanosomatidae</taxon>
        <taxon>Leishmaniinae</taxon>
        <taxon>Leptomonas</taxon>
    </lineage>
</organism>
<keyword evidence="2" id="KW-0812">Transmembrane</keyword>
<feature type="compositionally biased region" description="Basic and acidic residues" evidence="1">
    <location>
        <begin position="390"/>
        <end position="409"/>
    </location>
</feature>
<evidence type="ECO:0000313" key="4">
    <source>
        <dbReference type="Proteomes" id="UP000038009"/>
    </source>
</evidence>
<dbReference type="Proteomes" id="UP000038009">
    <property type="component" value="Unassembled WGS sequence"/>
</dbReference>
<dbReference type="VEuPathDB" id="TriTrypDB:Lsey_0174_0070"/>
<dbReference type="PROSITE" id="PS51257">
    <property type="entry name" value="PROKAR_LIPOPROTEIN"/>
    <property type="match status" value="1"/>
</dbReference>
<keyword evidence="2" id="KW-1133">Transmembrane helix</keyword>
<protein>
    <recommendedName>
        <fullName evidence="5">Transmembrane protein</fullName>
    </recommendedName>
</protein>
<comment type="caution">
    <text evidence="3">The sequence shown here is derived from an EMBL/GenBank/DDBJ whole genome shotgun (WGS) entry which is preliminary data.</text>
</comment>
<name>A0A0N0P4S8_LEPSE</name>
<dbReference type="OrthoDB" id="271033at2759"/>
<reference evidence="3 4" key="1">
    <citation type="journal article" date="2015" name="PLoS Pathog.">
        <title>Leptomonas seymouri: Adaptations to the Dixenous Life Cycle Analyzed by Genome Sequencing, Transcriptome Profiling and Co-infection with Leishmania donovani.</title>
        <authorList>
            <person name="Kraeva N."/>
            <person name="Butenko A."/>
            <person name="Hlavacova J."/>
            <person name="Kostygov A."/>
            <person name="Myskova J."/>
            <person name="Grybchuk D."/>
            <person name="Lestinova T."/>
            <person name="Votypka J."/>
            <person name="Volf P."/>
            <person name="Opperdoes F."/>
            <person name="Flegontov P."/>
            <person name="Lukes J."/>
            <person name="Yurchenko V."/>
        </authorList>
    </citation>
    <scope>NUCLEOTIDE SEQUENCE [LARGE SCALE GENOMIC DNA]</scope>
    <source>
        <strain evidence="3 4">ATCC 30220</strain>
    </source>
</reference>
<proteinExistence type="predicted"/>